<dbReference type="SMART" id="SM00853">
    <property type="entry name" value="MutL_C"/>
    <property type="match status" value="1"/>
</dbReference>
<dbReference type="SMART" id="SM01340">
    <property type="entry name" value="DNA_mis_repair"/>
    <property type="match status" value="1"/>
</dbReference>
<dbReference type="AlphaFoldDB" id="A0A0F7WRX3"/>
<dbReference type="InterPro" id="IPR038973">
    <property type="entry name" value="MutL/Mlh/Pms-like"/>
</dbReference>
<dbReference type="InterPro" id="IPR013507">
    <property type="entry name" value="DNA_mismatch_S5_2-like"/>
</dbReference>
<feature type="domain" description="MutL C-terminal dimerisation" evidence="7">
    <location>
        <begin position="407"/>
        <end position="550"/>
    </location>
</feature>
<dbReference type="InterPro" id="IPR014762">
    <property type="entry name" value="DNA_mismatch_repair_CS"/>
</dbReference>
<dbReference type="Gene3D" id="3.30.565.10">
    <property type="entry name" value="Histidine kinase-like ATPase, C-terminal domain"/>
    <property type="match status" value="1"/>
</dbReference>
<sequence length="580" mass="65049">MSTRRPIQLLDPLTINQIAAGEVIENSVSVVKELIENSLDAGADEIEIETLGGGQGAIIIRDNGCGFRAEDIPIALQRHATSKIREFSDIFSLNSFGFRGEALPSIASISKMEIQSSIEGDEGVRTVIHGGDIVSCEPCARQLGTTVIVNSLFYNVPVRRGFQKSMQSDRLGIRKLIENRILSTANIGWSWISEGHHEIQIAKQQGFQERVAYVMGDHFMQDALTIDKEANGVRIVGVLGSPSFHRPTRQGQKIFINDRPIESLFISKKVGDAYALLLPLHRYPVFVLKLYLPSSWCDFNVHPQKIEARILKEELVGDCIKEAIVETLTCPPGILCRTHQEIEESDSVPLPMFRMLETSDVQEEESVEFDQNLFAYSSEDVSLEKQEYTSRGPKSQMDWMYSSDVRFLTSLGRVVLAEDLEGVHIIFTAAARKHLFFLSLMQENSRMYQSQALLIPLRLQVTPEEAFFFSHHGRTLCDLGIEISQVGPCVFSIESTPTVIGEEELKEWLLLLAARGSTDINSEALTALMKETLTQATFSKHQHVFDVSWLKLLWSVGKPEKGFDGARIRRLILDSDFMEG</sequence>
<dbReference type="InterPro" id="IPR020667">
    <property type="entry name" value="DNA_mismatch_repair_MutL"/>
</dbReference>
<dbReference type="FunFam" id="3.30.565.10:FF:000003">
    <property type="entry name" value="DNA mismatch repair endonuclease MutL"/>
    <property type="match status" value="1"/>
</dbReference>
<dbReference type="GO" id="GO:0016887">
    <property type="term" value="F:ATP hydrolysis activity"/>
    <property type="evidence" value="ECO:0007669"/>
    <property type="project" value="InterPro"/>
</dbReference>
<protein>
    <recommendedName>
        <fullName evidence="2 6">DNA mismatch repair protein MutL</fullName>
    </recommendedName>
</protein>
<dbReference type="SUPFAM" id="SSF54211">
    <property type="entry name" value="Ribosomal protein S5 domain 2-like"/>
    <property type="match status" value="1"/>
</dbReference>
<proteinExistence type="inferred from homology"/>
<dbReference type="Gene3D" id="3.30.230.10">
    <property type="match status" value="1"/>
</dbReference>
<dbReference type="NCBIfam" id="TIGR00585">
    <property type="entry name" value="mutl"/>
    <property type="match status" value="1"/>
</dbReference>
<evidence type="ECO:0000256" key="6">
    <source>
        <dbReference type="HAMAP-Rule" id="MF_00149"/>
    </source>
</evidence>
<dbReference type="Pfam" id="PF13589">
    <property type="entry name" value="HATPase_c_3"/>
    <property type="match status" value="1"/>
</dbReference>
<evidence type="ECO:0000256" key="4">
    <source>
        <dbReference type="ARBA" id="ARBA00023204"/>
    </source>
</evidence>
<comment type="similarity">
    <text evidence="1 6">Belongs to the DNA mismatch repair MutL/HexB family.</text>
</comment>
<dbReference type="EMBL" id="LN847056">
    <property type="protein sequence ID" value="CRI42935.1"/>
    <property type="molecule type" value="Genomic_DNA"/>
</dbReference>
<dbReference type="HAMAP" id="MF_00149">
    <property type="entry name" value="DNA_mis_repair"/>
    <property type="match status" value="1"/>
</dbReference>
<dbReference type="PANTHER" id="PTHR10073">
    <property type="entry name" value="DNA MISMATCH REPAIR PROTEIN MLH, PMS, MUTL"/>
    <property type="match status" value="1"/>
</dbReference>
<dbReference type="Gene3D" id="3.30.1540.20">
    <property type="entry name" value="MutL, C-terminal domain, dimerisation subdomain"/>
    <property type="match status" value="1"/>
</dbReference>
<dbReference type="InterPro" id="IPR014790">
    <property type="entry name" value="MutL_C"/>
</dbReference>
<dbReference type="SUPFAM" id="SSF55874">
    <property type="entry name" value="ATPase domain of HSP90 chaperone/DNA topoisomerase II/histidine kinase"/>
    <property type="match status" value="1"/>
</dbReference>
<dbReference type="PROSITE" id="PS00058">
    <property type="entry name" value="DNA_MISMATCH_REPAIR_1"/>
    <property type="match status" value="1"/>
</dbReference>
<dbReference type="PANTHER" id="PTHR10073:SF12">
    <property type="entry name" value="DNA MISMATCH REPAIR PROTEIN MLH1"/>
    <property type="match status" value="1"/>
</dbReference>
<evidence type="ECO:0000256" key="3">
    <source>
        <dbReference type="ARBA" id="ARBA00022763"/>
    </source>
</evidence>
<evidence type="ECO:0000259" key="7">
    <source>
        <dbReference type="SMART" id="SM00853"/>
    </source>
</evidence>
<dbReference type="SUPFAM" id="SSF118116">
    <property type="entry name" value="DNA mismatch repair protein MutL"/>
    <property type="match status" value="1"/>
</dbReference>
<evidence type="ECO:0000256" key="2">
    <source>
        <dbReference type="ARBA" id="ARBA00021975"/>
    </source>
</evidence>
<feature type="domain" description="DNA mismatch repair protein S5" evidence="8">
    <location>
        <begin position="211"/>
        <end position="329"/>
    </location>
</feature>
<comment type="function">
    <text evidence="5 6">This protein is involved in the repair of mismatches in DNA. It is required for dam-dependent methyl-directed DNA mismatch repair. May act as a 'molecular matchmaker', a protein that promotes the formation of a stable complex between two or more DNA-binding proteins in an ATP-dependent manner without itself being part of a final effector complex.</text>
</comment>
<dbReference type="Pfam" id="PF01119">
    <property type="entry name" value="DNA_mis_repair"/>
    <property type="match status" value="1"/>
</dbReference>
<dbReference type="InterPro" id="IPR002099">
    <property type="entry name" value="MutL/Mlh/PMS"/>
</dbReference>
<dbReference type="GO" id="GO:0032300">
    <property type="term" value="C:mismatch repair complex"/>
    <property type="evidence" value="ECO:0007669"/>
    <property type="project" value="InterPro"/>
</dbReference>
<reference evidence="9" key="1">
    <citation type="submission" date="2015-05" db="EMBL/GenBank/DDBJ databases">
        <authorList>
            <person name="Rattei Thomas"/>
        </authorList>
    </citation>
    <scope>NUCLEOTIDE SEQUENCE</scope>
    <source>
        <strain evidence="9">DC9</strain>
    </source>
</reference>
<dbReference type="InterPro" id="IPR042121">
    <property type="entry name" value="MutL_C_regsub"/>
</dbReference>
<dbReference type="Gene3D" id="3.30.1370.100">
    <property type="entry name" value="MutL, C-terminal domain, regulatory subdomain"/>
    <property type="match status" value="1"/>
</dbReference>
<name>A0A0F7WRX3_CHLPN</name>
<dbReference type="InterPro" id="IPR036890">
    <property type="entry name" value="HATPase_C_sf"/>
</dbReference>
<dbReference type="GO" id="GO:0006298">
    <property type="term" value="P:mismatch repair"/>
    <property type="evidence" value="ECO:0007669"/>
    <property type="project" value="UniProtKB-UniRule"/>
</dbReference>
<keyword evidence="3 6" id="KW-0227">DNA damage</keyword>
<keyword evidence="4 6" id="KW-0234">DNA repair</keyword>
<evidence type="ECO:0000256" key="1">
    <source>
        <dbReference type="ARBA" id="ARBA00006082"/>
    </source>
</evidence>
<dbReference type="Pfam" id="PF08676">
    <property type="entry name" value="MutL_C"/>
    <property type="match status" value="1"/>
</dbReference>
<dbReference type="InterPro" id="IPR014721">
    <property type="entry name" value="Ribsml_uS5_D2-typ_fold_subgr"/>
</dbReference>
<dbReference type="GO" id="GO:0005524">
    <property type="term" value="F:ATP binding"/>
    <property type="evidence" value="ECO:0007669"/>
    <property type="project" value="InterPro"/>
</dbReference>
<gene>
    <name evidence="6 9" type="primary">mutL</name>
    <name evidence="9" type="ORF">BN1224_DC9_BZ_00590</name>
</gene>
<dbReference type="InterPro" id="IPR020568">
    <property type="entry name" value="Ribosomal_Su5_D2-typ_SF"/>
</dbReference>
<organism evidence="9">
    <name type="scientific">Chlamydia pneumoniae</name>
    <name type="common">Chlamydophila pneumoniae</name>
    <dbReference type="NCBI Taxonomy" id="83558"/>
    <lineage>
        <taxon>Bacteria</taxon>
        <taxon>Pseudomonadati</taxon>
        <taxon>Chlamydiota</taxon>
        <taxon>Chlamydiia</taxon>
        <taxon>Chlamydiales</taxon>
        <taxon>Chlamydiaceae</taxon>
        <taxon>Chlamydia/Chlamydophila group</taxon>
        <taxon>Chlamydia</taxon>
    </lineage>
</organism>
<dbReference type="NCBIfam" id="NF000954">
    <property type="entry name" value="PRK00095.2-5"/>
    <property type="match status" value="1"/>
</dbReference>
<accession>A0A0F7WRX3</accession>
<dbReference type="InterPro" id="IPR037198">
    <property type="entry name" value="MutL_C_sf"/>
</dbReference>
<dbReference type="InterPro" id="IPR042120">
    <property type="entry name" value="MutL_C_dimsub"/>
</dbReference>
<dbReference type="GO" id="GO:0030983">
    <property type="term" value="F:mismatched DNA binding"/>
    <property type="evidence" value="ECO:0007669"/>
    <property type="project" value="InterPro"/>
</dbReference>
<dbReference type="GO" id="GO:0140664">
    <property type="term" value="F:ATP-dependent DNA damage sensor activity"/>
    <property type="evidence" value="ECO:0007669"/>
    <property type="project" value="InterPro"/>
</dbReference>
<evidence type="ECO:0000313" key="9">
    <source>
        <dbReference type="EMBL" id="CRI42935.1"/>
    </source>
</evidence>
<evidence type="ECO:0000256" key="5">
    <source>
        <dbReference type="ARBA" id="ARBA00056874"/>
    </source>
</evidence>
<dbReference type="CDD" id="cd00782">
    <property type="entry name" value="MutL_Trans"/>
    <property type="match status" value="1"/>
</dbReference>
<evidence type="ECO:0000259" key="8">
    <source>
        <dbReference type="SMART" id="SM01340"/>
    </source>
</evidence>
<dbReference type="CDD" id="cd16926">
    <property type="entry name" value="HATPase_MutL-MLH-PMS-like"/>
    <property type="match status" value="1"/>
</dbReference>